<proteinExistence type="predicted"/>
<evidence type="ECO:0000313" key="2">
    <source>
        <dbReference type="Proteomes" id="UP000005512"/>
    </source>
</evidence>
<evidence type="ECO:0000313" key="1">
    <source>
        <dbReference type="EMBL" id="EFB70929.1"/>
    </source>
</evidence>
<organism evidence="1 2">
    <name type="scientific">Providencia rustigianii DSM 4541</name>
    <dbReference type="NCBI Taxonomy" id="500637"/>
    <lineage>
        <taxon>Bacteria</taxon>
        <taxon>Pseudomonadati</taxon>
        <taxon>Pseudomonadota</taxon>
        <taxon>Gammaproteobacteria</taxon>
        <taxon>Enterobacterales</taxon>
        <taxon>Morganellaceae</taxon>
        <taxon>Providencia</taxon>
    </lineage>
</organism>
<gene>
    <name evidence="1" type="ORF">PROVRUST_07809</name>
</gene>
<dbReference type="AlphaFoldDB" id="D1P6K7"/>
<reference evidence="1" key="1">
    <citation type="submission" date="2009-12" db="EMBL/GenBank/DDBJ databases">
        <authorList>
            <person name="Weinstock G."/>
            <person name="Sodergren E."/>
            <person name="Clifton S."/>
            <person name="Fulton L."/>
            <person name="Fulton B."/>
            <person name="Courtney L."/>
            <person name="Fronick C."/>
            <person name="Harrison M."/>
            <person name="Strong C."/>
            <person name="Farmer C."/>
            <person name="Delahaunty K."/>
            <person name="Markovic C."/>
            <person name="Hall O."/>
            <person name="Minx P."/>
            <person name="Tomlinson C."/>
            <person name="Mitreva M."/>
            <person name="Nelson J."/>
            <person name="Hou S."/>
            <person name="Wollam A."/>
            <person name="Pepin K.H."/>
            <person name="Johnson M."/>
            <person name="Bhonagiri V."/>
            <person name="Nash W.E."/>
            <person name="Warren W."/>
            <person name="Chinwalla A."/>
            <person name="Mardis E.R."/>
            <person name="Wilson R.K."/>
        </authorList>
    </citation>
    <scope>NUCLEOTIDE SEQUENCE [LARGE SCALE GENOMIC DNA]</scope>
    <source>
        <strain evidence="1">DSM 4541</strain>
    </source>
</reference>
<dbReference type="EMBL" id="ABXV02000043">
    <property type="protein sequence ID" value="EFB70929.1"/>
    <property type="molecule type" value="Genomic_DNA"/>
</dbReference>
<dbReference type="STRING" id="500637.PROVRUST_07809"/>
<protein>
    <submittedName>
        <fullName evidence="1">Uncharacterized protein</fullName>
    </submittedName>
</protein>
<sequence length="39" mass="4579">MQKIANTNDNYYQFVPCLILSAHLDERDGWRESNFAFNG</sequence>
<name>D1P6K7_9GAMM</name>
<keyword evidence="2" id="KW-1185">Reference proteome</keyword>
<dbReference type="Proteomes" id="UP000005512">
    <property type="component" value="Unassembled WGS sequence"/>
</dbReference>
<dbReference type="HOGENOM" id="CLU_3315367_0_0_6"/>
<comment type="caution">
    <text evidence="1">The sequence shown here is derived from an EMBL/GenBank/DDBJ whole genome shotgun (WGS) entry which is preliminary data.</text>
</comment>
<accession>D1P6K7</accession>